<accession>A0A9P8VNN4</accession>
<feature type="region of interest" description="Disordered" evidence="1">
    <location>
        <begin position="24"/>
        <end position="102"/>
    </location>
</feature>
<protein>
    <submittedName>
        <fullName evidence="2">Uncharacterized protein</fullName>
    </submittedName>
</protein>
<dbReference type="Proteomes" id="UP000770015">
    <property type="component" value="Unassembled WGS sequence"/>
</dbReference>
<name>A0A9P8VNN4_9PEZI</name>
<feature type="region of interest" description="Disordered" evidence="1">
    <location>
        <begin position="159"/>
        <end position="183"/>
    </location>
</feature>
<evidence type="ECO:0000256" key="1">
    <source>
        <dbReference type="SAM" id="MobiDB-lite"/>
    </source>
</evidence>
<proteinExistence type="predicted"/>
<feature type="compositionally biased region" description="Basic residues" evidence="1">
    <location>
        <begin position="159"/>
        <end position="172"/>
    </location>
</feature>
<keyword evidence="3" id="KW-1185">Reference proteome</keyword>
<sequence>MAPAAATFSPAVAMPVDGLTALRIRDDSNLSTHTPQPQHRPFPTGQQSTSLGPRPSPSDDMPTDPASPSRPEHPMPDGDFGDYVDKMSSDRFIAPDLGPDPNDNVLAVDEGFCEGQAHEDTTWVDATIALWKANAAAGKTCMKGTGPGALAWKGVVKNRPRMSKKPRMRRPHLVPENPLGMAS</sequence>
<gene>
    <name evidence="2" type="ORF">F5X68DRAFT_5595</name>
</gene>
<reference evidence="2" key="1">
    <citation type="journal article" date="2021" name="Nat. Commun.">
        <title>Genetic determinants of endophytism in the Arabidopsis root mycobiome.</title>
        <authorList>
            <person name="Mesny F."/>
            <person name="Miyauchi S."/>
            <person name="Thiergart T."/>
            <person name="Pickel B."/>
            <person name="Atanasova L."/>
            <person name="Karlsson M."/>
            <person name="Huettel B."/>
            <person name="Barry K.W."/>
            <person name="Haridas S."/>
            <person name="Chen C."/>
            <person name="Bauer D."/>
            <person name="Andreopoulos W."/>
            <person name="Pangilinan J."/>
            <person name="LaButti K."/>
            <person name="Riley R."/>
            <person name="Lipzen A."/>
            <person name="Clum A."/>
            <person name="Drula E."/>
            <person name="Henrissat B."/>
            <person name="Kohler A."/>
            <person name="Grigoriev I.V."/>
            <person name="Martin F.M."/>
            <person name="Hacquard S."/>
        </authorList>
    </citation>
    <scope>NUCLEOTIDE SEQUENCE</scope>
    <source>
        <strain evidence="2">MPI-SDFR-AT-0117</strain>
    </source>
</reference>
<comment type="caution">
    <text evidence="2">The sequence shown here is derived from an EMBL/GenBank/DDBJ whole genome shotgun (WGS) entry which is preliminary data.</text>
</comment>
<dbReference type="EMBL" id="JAGSXJ010000001">
    <property type="protein sequence ID" value="KAH6697567.1"/>
    <property type="molecule type" value="Genomic_DNA"/>
</dbReference>
<evidence type="ECO:0000313" key="2">
    <source>
        <dbReference type="EMBL" id="KAH6697567.1"/>
    </source>
</evidence>
<organism evidence="2 3">
    <name type="scientific">Plectosphaerella plurivora</name>
    <dbReference type="NCBI Taxonomy" id="936078"/>
    <lineage>
        <taxon>Eukaryota</taxon>
        <taxon>Fungi</taxon>
        <taxon>Dikarya</taxon>
        <taxon>Ascomycota</taxon>
        <taxon>Pezizomycotina</taxon>
        <taxon>Sordariomycetes</taxon>
        <taxon>Hypocreomycetidae</taxon>
        <taxon>Glomerellales</taxon>
        <taxon>Plectosphaerellaceae</taxon>
        <taxon>Plectosphaerella</taxon>
    </lineage>
</organism>
<dbReference type="AlphaFoldDB" id="A0A9P8VNN4"/>
<evidence type="ECO:0000313" key="3">
    <source>
        <dbReference type="Proteomes" id="UP000770015"/>
    </source>
</evidence>